<name>A0A090L8P5_STRRB</name>
<evidence type="ECO:0000256" key="1">
    <source>
        <dbReference type="ARBA" id="ARBA00007993"/>
    </source>
</evidence>
<dbReference type="Pfam" id="PF00149">
    <property type="entry name" value="Metallophos"/>
    <property type="match status" value="1"/>
</dbReference>
<dbReference type="OMA" id="ISDTHCE"/>
<dbReference type="PANTHER" id="PTHR12905:SF19">
    <property type="entry name" value="UPF0046 PROTEIN K07C11.7"/>
    <property type="match status" value="1"/>
</dbReference>
<dbReference type="Gene3D" id="3.60.21.10">
    <property type="match status" value="1"/>
</dbReference>
<dbReference type="GeneID" id="36376230"/>
<evidence type="ECO:0000313" key="3">
    <source>
        <dbReference type="EMBL" id="CEF63865.1"/>
    </source>
</evidence>
<dbReference type="SUPFAM" id="SSF56300">
    <property type="entry name" value="Metallo-dependent phosphatases"/>
    <property type="match status" value="1"/>
</dbReference>
<dbReference type="InterPro" id="IPR051693">
    <property type="entry name" value="UPF0046_metallophosphoest"/>
</dbReference>
<dbReference type="RefSeq" id="XP_024503066.1">
    <property type="nucleotide sequence ID" value="XM_024649161.1"/>
</dbReference>
<dbReference type="CTD" id="36376230"/>
<reference evidence="3 4" key="1">
    <citation type="submission" date="2014-09" db="EMBL/GenBank/DDBJ databases">
        <authorList>
            <person name="Martin A.A."/>
        </authorList>
    </citation>
    <scope>NUCLEOTIDE SEQUENCE</scope>
    <source>
        <strain evidence="4">ED321</strain>
        <strain evidence="3">ED321 Heterogonic</strain>
    </source>
</reference>
<evidence type="ECO:0000313" key="6">
    <source>
        <dbReference type="WormBase" id="SRAE_1000212200"/>
    </source>
</evidence>
<dbReference type="WormBase" id="SRAE_1000212200">
    <property type="protein sequence ID" value="SRP00679"/>
    <property type="gene ID" value="WBGene00258735"/>
</dbReference>
<dbReference type="EMBL" id="LN609528">
    <property type="protein sequence ID" value="CEF63865.1"/>
    <property type="molecule type" value="Genomic_DNA"/>
</dbReference>
<evidence type="ECO:0000313" key="5">
    <source>
        <dbReference type="WBParaSite" id="SRAE_1000212200.1"/>
    </source>
</evidence>
<feature type="domain" description="Calcineurin-like phosphoesterase" evidence="2">
    <location>
        <begin position="46"/>
        <end position="145"/>
    </location>
</feature>
<comment type="similarity">
    <text evidence="1">Belongs to the UPF0046 family.</text>
</comment>
<dbReference type="STRING" id="34506.A0A090L8P5"/>
<dbReference type="AlphaFoldDB" id="A0A090L8P5"/>
<organism evidence="3">
    <name type="scientific">Strongyloides ratti</name>
    <name type="common">Parasitic roundworm</name>
    <dbReference type="NCBI Taxonomy" id="34506"/>
    <lineage>
        <taxon>Eukaryota</taxon>
        <taxon>Metazoa</taxon>
        <taxon>Ecdysozoa</taxon>
        <taxon>Nematoda</taxon>
        <taxon>Chromadorea</taxon>
        <taxon>Rhabditida</taxon>
        <taxon>Tylenchina</taxon>
        <taxon>Panagrolaimomorpha</taxon>
        <taxon>Strongyloidoidea</taxon>
        <taxon>Strongyloididae</taxon>
        <taxon>Strongyloides</taxon>
    </lineage>
</organism>
<sequence length="155" mass="17762">MNKIIIDPIIESKTPDQLWDEIYSKERIVKKVNFTCGLNPKSHDCIRVVCISDTHNKLSDISSCIPPGDILIHAGDFTNFGSIEEIKKFNNDLANLPHTYKIVIAGNHELGFEDNEDESLREEIYINKGTKKGYKELDNCIYIQDKLIEVSYIFL</sequence>
<dbReference type="InterPro" id="IPR004843">
    <property type="entry name" value="Calcineurin-like_PHP"/>
</dbReference>
<dbReference type="Proteomes" id="UP000035682">
    <property type="component" value="Unplaced"/>
</dbReference>
<protein>
    <submittedName>
        <fullName evidence="3 5">Calcineurin-like phosphoesterase domain, apaH type-containing protein</fullName>
    </submittedName>
</protein>
<dbReference type="GO" id="GO:0016787">
    <property type="term" value="F:hydrolase activity"/>
    <property type="evidence" value="ECO:0007669"/>
    <property type="project" value="InterPro"/>
</dbReference>
<dbReference type="InterPro" id="IPR029052">
    <property type="entry name" value="Metallo-depent_PP-like"/>
</dbReference>
<dbReference type="WBParaSite" id="SRAE_1000212200.1">
    <property type="protein sequence ID" value="SRAE_1000212200.1"/>
    <property type="gene ID" value="WBGene00258735"/>
</dbReference>
<gene>
    <name evidence="3 5 6" type="ORF">SRAE_1000212200</name>
</gene>
<reference evidence="5" key="2">
    <citation type="submission" date="2020-12" db="UniProtKB">
        <authorList>
            <consortium name="WormBaseParasite"/>
        </authorList>
    </citation>
    <scope>IDENTIFICATION</scope>
</reference>
<dbReference type="OrthoDB" id="630188at2759"/>
<keyword evidence="4" id="KW-1185">Reference proteome</keyword>
<dbReference type="PANTHER" id="PTHR12905">
    <property type="entry name" value="METALLOPHOSPHOESTERASE"/>
    <property type="match status" value="1"/>
</dbReference>
<evidence type="ECO:0000259" key="2">
    <source>
        <dbReference type="Pfam" id="PF00149"/>
    </source>
</evidence>
<proteinExistence type="inferred from homology"/>
<accession>A0A090L8P5</accession>
<evidence type="ECO:0000313" key="4">
    <source>
        <dbReference type="Proteomes" id="UP000035682"/>
    </source>
</evidence>